<keyword evidence="6" id="KW-1185">Reference proteome</keyword>
<organism evidence="5 6">
    <name type="scientific">Streptomyces violaceusniger</name>
    <dbReference type="NCBI Taxonomy" id="68280"/>
    <lineage>
        <taxon>Bacteria</taxon>
        <taxon>Bacillati</taxon>
        <taxon>Actinomycetota</taxon>
        <taxon>Actinomycetes</taxon>
        <taxon>Kitasatosporales</taxon>
        <taxon>Streptomycetaceae</taxon>
        <taxon>Streptomyces</taxon>
        <taxon>Streptomyces violaceusniger group</taxon>
    </lineage>
</organism>
<dbReference type="InterPro" id="IPR051448">
    <property type="entry name" value="CdaR-like_regulators"/>
</dbReference>
<dbReference type="PANTHER" id="PTHR33744">
    <property type="entry name" value="CARBOHYDRATE DIACID REGULATOR"/>
    <property type="match status" value="1"/>
</dbReference>
<evidence type="ECO:0000256" key="2">
    <source>
        <dbReference type="SAM" id="MobiDB-lite"/>
    </source>
</evidence>
<dbReference type="InterPro" id="IPR042070">
    <property type="entry name" value="PucR_C-HTH_sf"/>
</dbReference>
<accession>A0A4D4L2T0</accession>
<evidence type="ECO:0008006" key="7">
    <source>
        <dbReference type="Google" id="ProtNLM"/>
    </source>
</evidence>
<dbReference type="Proteomes" id="UP000301309">
    <property type="component" value="Unassembled WGS sequence"/>
</dbReference>
<dbReference type="PANTHER" id="PTHR33744:SF1">
    <property type="entry name" value="DNA-BINDING TRANSCRIPTIONAL ACTIVATOR ADER"/>
    <property type="match status" value="1"/>
</dbReference>
<comment type="similarity">
    <text evidence="1">Belongs to the CdaR family.</text>
</comment>
<gene>
    <name evidence="5" type="ORF">SVIO_065340</name>
</gene>
<proteinExistence type="inferred from homology"/>
<feature type="domain" description="CdaR GGDEF-like" evidence="4">
    <location>
        <begin position="140"/>
        <end position="262"/>
    </location>
</feature>
<dbReference type="InterPro" id="IPR041522">
    <property type="entry name" value="CdaR_GGDEF"/>
</dbReference>
<name>A0A4D4L2T0_STRVO</name>
<sequence length="498" mass="53235">MPVLGPKDQKGGQVKRGGIPGHFLGDYAGMLADVSGTGRLLRRPELDALRELGERAAEAGYGLRELIGLYLGETRRLWGSLPGVTRAPSAAAVARTDDALLGAVDAAISALGEGHERAQHLAVRQEEAARREFIDDLLYGRSNLGRLAERAERFGLRLARSHAVAIAEGDEPYDDVHPVVRRVERELIARFGEHDILLTTKDGRLVCVAASSERVILDAFAKHAEWPGTGHPGARWVAIGREHPGAGGVVLSYEEALGALELAERLKLPGPVLHAGDLLVFPVLLRDRAAMSDLVRTVLGPLTTSRGGAGPLLETLTACAAAGYVNAEAARRLKISVRTLSYRLARIKSLTGYDPGTRYSASRWRRRRWGAVAGVAGGAAVDASRSPVGSRGNRTSGARKDCRDPAMCGPTSRCHDAVAPRRGTGVVLWLGSCGPRWGFPRSCSASRSSSWPGTGLWCCWEGSAWTPSTGETASTPAPPEYRSPPWSRPESSLPGSWP</sequence>
<evidence type="ECO:0000259" key="4">
    <source>
        <dbReference type="Pfam" id="PF17853"/>
    </source>
</evidence>
<evidence type="ECO:0000259" key="3">
    <source>
        <dbReference type="Pfam" id="PF13556"/>
    </source>
</evidence>
<feature type="region of interest" description="Disordered" evidence="2">
    <location>
        <begin position="467"/>
        <end position="498"/>
    </location>
</feature>
<dbReference type="AlphaFoldDB" id="A0A4D4L2T0"/>
<comment type="caution">
    <text evidence="5">The sequence shown here is derived from an EMBL/GenBank/DDBJ whole genome shotgun (WGS) entry which is preliminary data.</text>
</comment>
<reference evidence="5 6" key="1">
    <citation type="journal article" date="2020" name="Int. J. Syst. Evol. Microbiol.">
        <title>Reclassification of Streptomyces castelarensis and Streptomyces sporoclivatus as later heterotypic synonyms of Streptomyces antimycoticus.</title>
        <authorList>
            <person name="Komaki H."/>
            <person name="Tamura T."/>
        </authorList>
    </citation>
    <scope>NUCLEOTIDE SEQUENCE [LARGE SCALE GENOMIC DNA]</scope>
    <source>
        <strain evidence="5 6">NBRC 13459</strain>
    </source>
</reference>
<dbReference type="Pfam" id="PF17853">
    <property type="entry name" value="GGDEF_2"/>
    <property type="match status" value="1"/>
</dbReference>
<feature type="compositionally biased region" description="Polar residues" evidence="2">
    <location>
        <begin position="489"/>
        <end position="498"/>
    </location>
</feature>
<feature type="domain" description="PucR C-terminal helix-turn-helix" evidence="3">
    <location>
        <begin position="312"/>
        <end position="356"/>
    </location>
</feature>
<feature type="region of interest" description="Disordered" evidence="2">
    <location>
        <begin position="382"/>
        <end position="402"/>
    </location>
</feature>
<dbReference type="InterPro" id="IPR025736">
    <property type="entry name" value="PucR_C-HTH_dom"/>
</dbReference>
<protein>
    <recommendedName>
        <fullName evidence="7">PucR C-terminal helix-turn-helix domain-containing protein</fullName>
    </recommendedName>
</protein>
<evidence type="ECO:0000313" key="5">
    <source>
        <dbReference type="EMBL" id="GDY55911.1"/>
    </source>
</evidence>
<evidence type="ECO:0000313" key="6">
    <source>
        <dbReference type="Proteomes" id="UP000301309"/>
    </source>
</evidence>
<dbReference type="Gene3D" id="1.10.10.2840">
    <property type="entry name" value="PucR C-terminal helix-turn-helix domain"/>
    <property type="match status" value="1"/>
</dbReference>
<evidence type="ECO:0000256" key="1">
    <source>
        <dbReference type="ARBA" id="ARBA00006754"/>
    </source>
</evidence>
<dbReference type="EMBL" id="BJHW01000001">
    <property type="protein sequence ID" value="GDY55911.1"/>
    <property type="molecule type" value="Genomic_DNA"/>
</dbReference>
<dbReference type="Pfam" id="PF13556">
    <property type="entry name" value="HTH_30"/>
    <property type="match status" value="1"/>
</dbReference>